<accession>A0A542YNN1</accession>
<organism evidence="2 3">
    <name type="scientific">Ornithinicoccus hortensis</name>
    <dbReference type="NCBI Taxonomy" id="82346"/>
    <lineage>
        <taxon>Bacteria</taxon>
        <taxon>Bacillati</taxon>
        <taxon>Actinomycetota</taxon>
        <taxon>Actinomycetes</taxon>
        <taxon>Micrococcales</taxon>
        <taxon>Intrasporangiaceae</taxon>
        <taxon>Ornithinicoccus</taxon>
    </lineage>
</organism>
<gene>
    <name evidence="2" type="ORF">FB467_0609</name>
</gene>
<comment type="caution">
    <text evidence="2">The sequence shown here is derived from an EMBL/GenBank/DDBJ whole genome shotgun (WGS) entry which is preliminary data.</text>
</comment>
<evidence type="ECO:0000313" key="3">
    <source>
        <dbReference type="Proteomes" id="UP000319516"/>
    </source>
</evidence>
<feature type="transmembrane region" description="Helical" evidence="1">
    <location>
        <begin position="214"/>
        <end position="232"/>
    </location>
</feature>
<keyword evidence="1" id="KW-1133">Transmembrane helix</keyword>
<feature type="transmembrane region" description="Helical" evidence="1">
    <location>
        <begin position="42"/>
        <end position="66"/>
    </location>
</feature>
<proteinExistence type="predicted"/>
<keyword evidence="3" id="KW-1185">Reference proteome</keyword>
<feature type="transmembrane region" description="Helical" evidence="1">
    <location>
        <begin position="78"/>
        <end position="98"/>
    </location>
</feature>
<dbReference type="InterPro" id="IPR021315">
    <property type="entry name" value="Gap/Sap"/>
</dbReference>
<name>A0A542YNN1_9MICO</name>
<dbReference type="Proteomes" id="UP000319516">
    <property type="component" value="Unassembled WGS sequence"/>
</dbReference>
<keyword evidence="1" id="KW-0812">Transmembrane</keyword>
<dbReference type="Pfam" id="PF11139">
    <property type="entry name" value="SfLAP"/>
    <property type="match status" value="1"/>
</dbReference>
<evidence type="ECO:0000313" key="2">
    <source>
        <dbReference type="EMBL" id="TQL49534.1"/>
    </source>
</evidence>
<protein>
    <submittedName>
        <fullName evidence="2">Sap-like sulfolipid-1-addressing protein</fullName>
    </submittedName>
</protein>
<feature type="transmembrane region" description="Helical" evidence="1">
    <location>
        <begin position="6"/>
        <end position="30"/>
    </location>
</feature>
<dbReference type="AlphaFoldDB" id="A0A542YNN1"/>
<dbReference type="EMBL" id="VFOP01000001">
    <property type="protein sequence ID" value="TQL49534.1"/>
    <property type="molecule type" value="Genomic_DNA"/>
</dbReference>
<feature type="transmembrane region" description="Helical" evidence="1">
    <location>
        <begin position="129"/>
        <end position="152"/>
    </location>
</feature>
<dbReference type="OrthoDB" id="7062264at2"/>
<dbReference type="RefSeq" id="WP_141783787.1">
    <property type="nucleotide sequence ID" value="NZ_BAAAIK010000003.1"/>
</dbReference>
<sequence>MTFALAGTLLVLALVDSTSFGTLLIPIWFLLAPGRVPVGRMLVFLGTVAAFYLGVGVALLFGMGALLDQLNGLTENPVFLRAQLVLGVGLLVWSFFIGKPRKDADGTRAPGRLTRWRERALGQQGTRTGLGGLVTLALAAAMVEVATMLPYLGAIGLLGTSGLSVPEQVGALAVYCLVMVLPALVLLAGRLVAHRLVDPLLQRIARWMEKSGGEMTAWIVGILGFLIARDAVARMPELLDFLDGLG</sequence>
<keyword evidence="1" id="KW-0472">Membrane</keyword>
<feature type="transmembrane region" description="Helical" evidence="1">
    <location>
        <begin position="172"/>
        <end position="193"/>
    </location>
</feature>
<evidence type="ECO:0000256" key="1">
    <source>
        <dbReference type="SAM" id="Phobius"/>
    </source>
</evidence>
<reference evidence="2 3" key="1">
    <citation type="submission" date="2019-06" db="EMBL/GenBank/DDBJ databases">
        <title>Sequencing the genomes of 1000 actinobacteria strains.</title>
        <authorList>
            <person name="Klenk H.-P."/>
        </authorList>
    </citation>
    <scope>NUCLEOTIDE SEQUENCE [LARGE SCALE GENOMIC DNA]</scope>
    <source>
        <strain evidence="2 3">DSM 12335</strain>
    </source>
</reference>